<dbReference type="SUPFAM" id="SSF54236">
    <property type="entry name" value="Ubiquitin-like"/>
    <property type="match status" value="3"/>
</dbReference>
<dbReference type="Gene3D" id="3.10.20.90">
    <property type="entry name" value="Phosphatidylinositol 3-kinase Catalytic Subunit, Chain A, domain 1"/>
    <property type="match status" value="3"/>
</dbReference>
<sequence length="483" mass="54489">MFCKCAARVSRAVRPAHPRYGVLNPPALSNTVSSSETSWTRWTYKRQSSNSAWNSKVPQVPTWEPVSENQLPPPTRVSPDLVDKLERLALVDFGSKEGVDCLEKAIRFADQLHVVNTDGVKPMDSVLEDRDLFLRDDTITEGECAEELLQLAKHTVEEYFVAPPGNIPLPKREERLFSSRYEQLGNGTDSKTNGRRTPKSGGEQRRYSRRSQAAHFSALQSASFQTAAFCRKRPFQVFVRYEKEKKGTYDVDVNETVGQLKTKIYNKERVPEDQQRLIYNGKELEPSKKLRDYSITSGSTIQMVLKLRGESIPAKAIFSRILKTTITMKLTIRLLSGHESYLEVSGDDTVGALKQLICQHFGEPSYKQKLSANNGTRISLEDDTRTLSSYGLHSGSVVSLLITNAPCQVFVRNEKGQTGTYEVDINNETVGQLQTKICRKEKVPVDQQRLIYNGRQLESGMKLKEYDITQGSTIHMTLRLRGG</sequence>
<dbReference type="InterPro" id="IPR036113">
    <property type="entry name" value="Asp/Glu-ADT_sf_sub_c"/>
</dbReference>
<dbReference type="Pfam" id="PF02686">
    <property type="entry name" value="GatC"/>
    <property type="match status" value="1"/>
</dbReference>
<comment type="caution">
    <text evidence="4">The sequence shown here is derived from an EMBL/GenBank/DDBJ whole genome shotgun (WGS) entry which is preliminary data.</text>
</comment>
<evidence type="ECO:0000313" key="4">
    <source>
        <dbReference type="EMBL" id="KAL1273920.1"/>
    </source>
</evidence>
<protein>
    <recommendedName>
        <fullName evidence="1">Glutamyl-tRNA(Gln) amidotransferase subunit C, mitochondrial</fullName>
        <shortName evidence="1">Glu-AdT subunit C</shortName>
        <ecNumber evidence="1">6.3.5.-</ecNumber>
    </recommendedName>
</protein>
<dbReference type="InterPro" id="IPR029071">
    <property type="entry name" value="Ubiquitin-like_domsf"/>
</dbReference>
<evidence type="ECO:0000259" key="3">
    <source>
        <dbReference type="PROSITE" id="PS50053"/>
    </source>
</evidence>
<reference evidence="4 5" key="1">
    <citation type="submission" date="2023-09" db="EMBL/GenBank/DDBJ databases">
        <authorList>
            <person name="Wang M."/>
        </authorList>
    </citation>
    <scope>NUCLEOTIDE SEQUENCE [LARGE SCALE GENOMIC DNA]</scope>
    <source>
        <strain evidence="4">GT-2023</strain>
        <tissue evidence="4">Liver</tissue>
    </source>
</reference>
<dbReference type="InterPro" id="IPR050158">
    <property type="entry name" value="Ubiquitin_ubiquitin-like"/>
</dbReference>
<dbReference type="PANTHER" id="PTHR10666">
    <property type="entry name" value="UBIQUITIN"/>
    <property type="match status" value="1"/>
</dbReference>
<evidence type="ECO:0000256" key="2">
    <source>
        <dbReference type="SAM" id="MobiDB-lite"/>
    </source>
</evidence>
<keyword evidence="1" id="KW-0648">Protein biosynthesis</keyword>
<evidence type="ECO:0000256" key="1">
    <source>
        <dbReference type="HAMAP-Rule" id="MF_03149"/>
    </source>
</evidence>
<dbReference type="HAMAP" id="MF_00122">
    <property type="entry name" value="GatC"/>
    <property type="match status" value="1"/>
</dbReference>
<dbReference type="Pfam" id="PF00240">
    <property type="entry name" value="ubiquitin"/>
    <property type="match status" value="3"/>
</dbReference>
<keyword evidence="1" id="KW-0436">Ligase</keyword>
<feature type="region of interest" description="Disordered" evidence="2">
    <location>
        <begin position="182"/>
        <end position="212"/>
    </location>
</feature>
<name>A0ABR3NAF6_9TELE</name>
<feature type="domain" description="Ubiquitin-like" evidence="3">
    <location>
        <begin position="427"/>
        <end position="483"/>
    </location>
</feature>
<comment type="catalytic activity">
    <reaction evidence="1">
        <text>L-glutamyl-tRNA(Gln) + L-glutamine + ATP + H2O = L-glutaminyl-tRNA(Gln) + L-glutamate + ADP + phosphate + H(+)</text>
        <dbReference type="Rhea" id="RHEA:17521"/>
        <dbReference type="Rhea" id="RHEA-COMP:9681"/>
        <dbReference type="Rhea" id="RHEA-COMP:9684"/>
        <dbReference type="ChEBI" id="CHEBI:15377"/>
        <dbReference type="ChEBI" id="CHEBI:15378"/>
        <dbReference type="ChEBI" id="CHEBI:29985"/>
        <dbReference type="ChEBI" id="CHEBI:30616"/>
        <dbReference type="ChEBI" id="CHEBI:43474"/>
        <dbReference type="ChEBI" id="CHEBI:58359"/>
        <dbReference type="ChEBI" id="CHEBI:78520"/>
        <dbReference type="ChEBI" id="CHEBI:78521"/>
        <dbReference type="ChEBI" id="CHEBI:456216"/>
    </reaction>
</comment>
<dbReference type="Proteomes" id="UP001558613">
    <property type="component" value="Unassembled WGS sequence"/>
</dbReference>
<dbReference type="InterPro" id="IPR019956">
    <property type="entry name" value="Ubiquitin_dom"/>
</dbReference>
<dbReference type="InterPro" id="IPR000626">
    <property type="entry name" value="Ubiquitin-like_dom"/>
</dbReference>
<comment type="similarity">
    <text evidence="1">Belongs to the GatC family.</text>
</comment>
<evidence type="ECO:0000313" key="5">
    <source>
        <dbReference type="Proteomes" id="UP001558613"/>
    </source>
</evidence>
<comment type="subunit">
    <text evidence="1">Subunit of the heterotrimeric GatCAB amidotransferase (AdT) complex, composed of A (QRSL1), B (GATB) and C (GATC) subunits.</text>
</comment>
<dbReference type="InterPro" id="IPR003837">
    <property type="entry name" value="GatC"/>
</dbReference>
<dbReference type="PROSITE" id="PS50053">
    <property type="entry name" value="UBIQUITIN_2"/>
    <property type="match status" value="3"/>
</dbReference>
<organism evidence="4 5">
    <name type="scientific">Cirrhinus molitorella</name>
    <name type="common">mud carp</name>
    <dbReference type="NCBI Taxonomy" id="172907"/>
    <lineage>
        <taxon>Eukaryota</taxon>
        <taxon>Metazoa</taxon>
        <taxon>Chordata</taxon>
        <taxon>Craniata</taxon>
        <taxon>Vertebrata</taxon>
        <taxon>Euteleostomi</taxon>
        <taxon>Actinopterygii</taxon>
        <taxon>Neopterygii</taxon>
        <taxon>Teleostei</taxon>
        <taxon>Ostariophysi</taxon>
        <taxon>Cypriniformes</taxon>
        <taxon>Cyprinidae</taxon>
        <taxon>Labeoninae</taxon>
        <taxon>Labeonini</taxon>
        <taxon>Cirrhinus</taxon>
    </lineage>
</organism>
<proteinExistence type="inferred from homology"/>
<comment type="subcellular location">
    <subcellularLocation>
        <location evidence="1">Mitochondrion</location>
    </subcellularLocation>
</comment>
<dbReference type="SMART" id="SM00213">
    <property type="entry name" value="UBQ"/>
    <property type="match status" value="3"/>
</dbReference>
<dbReference type="PRINTS" id="PR00348">
    <property type="entry name" value="UBIQUITIN"/>
</dbReference>
<dbReference type="EMBL" id="JAYMGO010000005">
    <property type="protein sequence ID" value="KAL1273920.1"/>
    <property type="molecule type" value="Genomic_DNA"/>
</dbReference>
<keyword evidence="5" id="KW-1185">Reference proteome</keyword>
<keyword evidence="1" id="KW-0547">Nucleotide-binding</keyword>
<comment type="function">
    <text evidence="1">Allows the formation of correctly charged Gln-tRNA(Gln) through the transamidation of misacylated Glu-tRNA(Gln) in the mitochondria. The reaction takes place in the presence of glutamine and ATP through an activated gamma-phospho-Glu-tRNA(Gln).</text>
</comment>
<gene>
    <name evidence="1" type="primary">GATC</name>
    <name evidence="4" type="ORF">QQF64_026734</name>
</gene>
<dbReference type="EC" id="6.3.5.-" evidence="1"/>
<dbReference type="SUPFAM" id="SSF141000">
    <property type="entry name" value="Glu-tRNAGln amidotransferase C subunit"/>
    <property type="match status" value="1"/>
</dbReference>
<accession>A0ABR3NAF6</accession>
<feature type="domain" description="Ubiquitin-like" evidence="3">
    <location>
        <begin position="235"/>
        <end position="310"/>
    </location>
</feature>
<keyword evidence="1" id="KW-0067">ATP-binding</keyword>
<keyword evidence="1" id="KW-0496">Mitochondrion</keyword>
<feature type="domain" description="Ubiquitin-like" evidence="3">
    <location>
        <begin position="328"/>
        <end position="403"/>
    </location>
</feature>